<sequence>MPETEILLIEDDWDIAQITLLALALDPRIAARHIEEGDEAIRQIKAGSLRPDLIVSDLMMPGLNGLQILDILQREGLKRMPFVLMTAKVGQREIATYRKRGVDGVVIKPFDPLTLGGELMAYVEKPRAYG</sequence>
<keyword evidence="1 2" id="KW-0597">Phosphoprotein</keyword>
<dbReference type="Proteomes" id="UP000570166">
    <property type="component" value="Unassembled WGS sequence"/>
</dbReference>
<dbReference type="AlphaFoldDB" id="A0A838L3S6"/>
<dbReference type="SUPFAM" id="SSF52172">
    <property type="entry name" value="CheY-like"/>
    <property type="match status" value="1"/>
</dbReference>
<dbReference type="Gene3D" id="3.40.50.2300">
    <property type="match status" value="1"/>
</dbReference>
<dbReference type="PANTHER" id="PTHR44591:SF3">
    <property type="entry name" value="RESPONSE REGULATORY DOMAIN-CONTAINING PROTEIN"/>
    <property type="match status" value="1"/>
</dbReference>
<dbReference type="EMBL" id="JACEIB010000002">
    <property type="protein sequence ID" value="MBA2933202.1"/>
    <property type="molecule type" value="Genomic_DNA"/>
</dbReference>
<evidence type="ECO:0000313" key="4">
    <source>
        <dbReference type="EMBL" id="MBA2933202.1"/>
    </source>
</evidence>
<accession>A0A838L3S6</accession>
<reference evidence="4 5" key="1">
    <citation type="submission" date="2020-07" db="EMBL/GenBank/DDBJ databases">
        <authorList>
            <person name="Sun Q."/>
        </authorList>
    </citation>
    <scope>NUCLEOTIDE SEQUENCE [LARGE SCALE GENOMIC DNA]</scope>
    <source>
        <strain evidence="4 5">CGMCC 1.13654</strain>
    </source>
</reference>
<dbReference type="InterPro" id="IPR011006">
    <property type="entry name" value="CheY-like_superfamily"/>
</dbReference>
<dbReference type="PANTHER" id="PTHR44591">
    <property type="entry name" value="STRESS RESPONSE REGULATOR PROTEIN 1"/>
    <property type="match status" value="1"/>
</dbReference>
<protein>
    <submittedName>
        <fullName evidence="4">Response regulator</fullName>
    </submittedName>
</protein>
<gene>
    <name evidence="4" type="ORF">HZF05_03740</name>
</gene>
<dbReference type="SMART" id="SM00448">
    <property type="entry name" value="REC"/>
    <property type="match status" value="1"/>
</dbReference>
<feature type="modified residue" description="4-aspartylphosphate" evidence="2">
    <location>
        <position position="57"/>
    </location>
</feature>
<dbReference type="PROSITE" id="PS50110">
    <property type="entry name" value="RESPONSE_REGULATORY"/>
    <property type="match status" value="1"/>
</dbReference>
<proteinExistence type="predicted"/>
<dbReference type="GO" id="GO:0000160">
    <property type="term" value="P:phosphorelay signal transduction system"/>
    <property type="evidence" value="ECO:0007669"/>
    <property type="project" value="InterPro"/>
</dbReference>
<evidence type="ECO:0000256" key="1">
    <source>
        <dbReference type="ARBA" id="ARBA00022553"/>
    </source>
</evidence>
<dbReference type="Pfam" id="PF00072">
    <property type="entry name" value="Response_reg"/>
    <property type="match status" value="1"/>
</dbReference>
<evidence type="ECO:0000259" key="3">
    <source>
        <dbReference type="PROSITE" id="PS50110"/>
    </source>
</evidence>
<evidence type="ECO:0000313" key="5">
    <source>
        <dbReference type="Proteomes" id="UP000570166"/>
    </source>
</evidence>
<organism evidence="4 5">
    <name type="scientific">Sphingomonas chungangi</name>
    <dbReference type="NCBI Taxonomy" id="2683589"/>
    <lineage>
        <taxon>Bacteria</taxon>
        <taxon>Pseudomonadati</taxon>
        <taxon>Pseudomonadota</taxon>
        <taxon>Alphaproteobacteria</taxon>
        <taxon>Sphingomonadales</taxon>
        <taxon>Sphingomonadaceae</taxon>
        <taxon>Sphingomonas</taxon>
    </lineage>
</organism>
<dbReference type="RefSeq" id="WP_160366350.1">
    <property type="nucleotide sequence ID" value="NZ_JACEIB010000002.1"/>
</dbReference>
<comment type="caution">
    <text evidence="4">The sequence shown here is derived from an EMBL/GenBank/DDBJ whole genome shotgun (WGS) entry which is preliminary data.</text>
</comment>
<feature type="domain" description="Response regulatory" evidence="3">
    <location>
        <begin position="5"/>
        <end position="123"/>
    </location>
</feature>
<dbReference type="InterPro" id="IPR050595">
    <property type="entry name" value="Bact_response_regulator"/>
</dbReference>
<name>A0A838L3S6_9SPHN</name>
<dbReference type="InterPro" id="IPR001789">
    <property type="entry name" value="Sig_transdc_resp-reg_receiver"/>
</dbReference>
<evidence type="ECO:0000256" key="2">
    <source>
        <dbReference type="PROSITE-ProRule" id="PRU00169"/>
    </source>
</evidence>
<keyword evidence="5" id="KW-1185">Reference proteome</keyword>